<organism evidence="1 2">
    <name type="scientific">Salmonella phage vB_SpuP_Spp16</name>
    <dbReference type="NCBI Taxonomy" id="2081603"/>
    <lineage>
        <taxon>Viruses</taxon>
        <taxon>Duplodnaviria</taxon>
        <taxon>Heunggongvirae</taxon>
        <taxon>Uroviricota</taxon>
        <taxon>Caudoviricetes</taxon>
        <taxon>Autographivirales</taxon>
        <taxon>Autonotataviridae</taxon>
        <taxon>Melnykvirinae</taxon>
        <taxon>Panjvirus</taxon>
        <taxon>Panjvirus Spp16</taxon>
    </lineage>
</organism>
<evidence type="ECO:0000313" key="2">
    <source>
        <dbReference type="Proteomes" id="UP000241381"/>
    </source>
</evidence>
<protein>
    <submittedName>
        <fullName evidence="1">Uncharacterized protein</fullName>
    </submittedName>
</protein>
<reference evidence="1" key="1">
    <citation type="submission" date="2018-01" db="EMBL/GenBank/DDBJ databases">
        <title>Complete genome sequence analysis of a novel Salmonella phage Spp16.</title>
        <authorList>
            <person name="Zhao F."/>
            <person name="Sun H."/>
            <person name="Ren H."/>
            <person name="Tong Y."/>
        </authorList>
    </citation>
    <scope>NUCLEOTIDE SEQUENCE [LARGE SCALE GENOMIC DNA]</scope>
</reference>
<dbReference type="KEGG" id="vg:54989827"/>
<dbReference type="EMBL" id="MG878892">
    <property type="protein sequence ID" value="AVI05042.1"/>
    <property type="molecule type" value="Genomic_DNA"/>
</dbReference>
<dbReference type="RefSeq" id="YP_009799342.1">
    <property type="nucleotide sequence ID" value="NC_047941.1"/>
</dbReference>
<sequence>MVRYICPSCCFPVSGTRPEVCPKCGSSYEFVDKEPEHFSFKRPQLQEDEND</sequence>
<dbReference type="SUPFAM" id="SSF57802">
    <property type="entry name" value="Rubredoxin-like"/>
    <property type="match status" value="1"/>
</dbReference>
<accession>A0A2P9JZS7</accession>
<evidence type="ECO:0000313" key="1">
    <source>
        <dbReference type="EMBL" id="AVI05042.1"/>
    </source>
</evidence>
<dbReference type="Proteomes" id="UP000241381">
    <property type="component" value="Segment"/>
</dbReference>
<proteinExistence type="predicted"/>
<name>A0A2P9JZS7_9CAUD</name>
<dbReference type="GeneID" id="54989827"/>
<keyword evidence="2" id="KW-1185">Reference proteome</keyword>